<evidence type="ECO:0000313" key="2">
    <source>
        <dbReference type="Proteomes" id="UP001152604"/>
    </source>
</evidence>
<evidence type="ECO:0000313" key="1">
    <source>
        <dbReference type="EMBL" id="CAH2402008.1"/>
    </source>
</evidence>
<comment type="caution">
    <text evidence="1">The sequence shown here is derived from an EMBL/GenBank/DDBJ whole genome shotgun (WGS) entry which is preliminary data.</text>
</comment>
<dbReference type="Proteomes" id="UP001152604">
    <property type="component" value="Unassembled WGS sequence"/>
</dbReference>
<sequence>MLAPDFACFGAPSIFARPVKDFALWIDQAQLAWMGCSGYRLPAAQSSQDKP</sequence>
<protein>
    <submittedName>
        <fullName evidence="1">Uncharacterized protein</fullName>
    </submittedName>
</protein>
<proteinExistence type="predicted"/>
<keyword evidence="2" id="KW-1185">Reference proteome</keyword>
<gene>
    <name evidence="1" type="ORF">MES4922_30384</name>
</gene>
<dbReference type="EMBL" id="CAKXZS010000023">
    <property type="protein sequence ID" value="CAH2402008.1"/>
    <property type="molecule type" value="Genomic_DNA"/>
</dbReference>
<name>A0ABN8JWG1_9HYPH</name>
<accession>A0ABN8JWG1</accession>
<reference evidence="1" key="1">
    <citation type="submission" date="2022-03" db="EMBL/GenBank/DDBJ databases">
        <authorList>
            <person name="Brunel B."/>
        </authorList>
    </citation>
    <scope>NUCLEOTIDE SEQUENCE</scope>
    <source>
        <strain evidence="1">STM4922sample</strain>
    </source>
</reference>
<organism evidence="1 2">
    <name type="scientific">Mesorhizobium ventifaucium</name>
    <dbReference type="NCBI Taxonomy" id="666020"/>
    <lineage>
        <taxon>Bacteria</taxon>
        <taxon>Pseudomonadati</taxon>
        <taxon>Pseudomonadota</taxon>
        <taxon>Alphaproteobacteria</taxon>
        <taxon>Hyphomicrobiales</taxon>
        <taxon>Phyllobacteriaceae</taxon>
        <taxon>Mesorhizobium</taxon>
    </lineage>
</organism>